<dbReference type="Proteomes" id="UP000823775">
    <property type="component" value="Unassembled WGS sequence"/>
</dbReference>
<evidence type="ECO:0000313" key="2">
    <source>
        <dbReference type="EMBL" id="MCD9646161.1"/>
    </source>
</evidence>
<comment type="caution">
    <text evidence="2">The sequence shown here is derived from an EMBL/GenBank/DDBJ whole genome shotgun (WGS) entry which is preliminary data.</text>
</comment>
<organism evidence="2 3">
    <name type="scientific">Datura stramonium</name>
    <name type="common">Jimsonweed</name>
    <name type="synonym">Common thornapple</name>
    <dbReference type="NCBI Taxonomy" id="4076"/>
    <lineage>
        <taxon>Eukaryota</taxon>
        <taxon>Viridiplantae</taxon>
        <taxon>Streptophyta</taxon>
        <taxon>Embryophyta</taxon>
        <taxon>Tracheophyta</taxon>
        <taxon>Spermatophyta</taxon>
        <taxon>Magnoliopsida</taxon>
        <taxon>eudicotyledons</taxon>
        <taxon>Gunneridae</taxon>
        <taxon>Pentapetalae</taxon>
        <taxon>asterids</taxon>
        <taxon>lamiids</taxon>
        <taxon>Solanales</taxon>
        <taxon>Solanaceae</taxon>
        <taxon>Solanoideae</taxon>
        <taxon>Datureae</taxon>
        <taxon>Datura</taxon>
    </lineage>
</organism>
<name>A0ABS8VH83_DATST</name>
<reference evidence="2 3" key="1">
    <citation type="journal article" date="2021" name="BMC Genomics">
        <title>Datura genome reveals duplications of psychoactive alkaloid biosynthetic genes and high mutation rate following tissue culture.</title>
        <authorList>
            <person name="Rajewski A."/>
            <person name="Carter-House D."/>
            <person name="Stajich J."/>
            <person name="Litt A."/>
        </authorList>
    </citation>
    <scope>NUCLEOTIDE SEQUENCE [LARGE SCALE GENOMIC DNA]</scope>
    <source>
        <strain evidence="2">AR-01</strain>
    </source>
</reference>
<feature type="compositionally biased region" description="Basic and acidic residues" evidence="1">
    <location>
        <begin position="108"/>
        <end position="117"/>
    </location>
</feature>
<keyword evidence="3" id="KW-1185">Reference proteome</keyword>
<protein>
    <submittedName>
        <fullName evidence="2">Uncharacterized protein</fullName>
    </submittedName>
</protein>
<evidence type="ECO:0000313" key="3">
    <source>
        <dbReference type="Proteomes" id="UP000823775"/>
    </source>
</evidence>
<gene>
    <name evidence="2" type="ORF">HAX54_035729</name>
</gene>
<sequence>MADFVADHNCIMYVNKWARTMISDREEDKGVAGVFVPETRGQTEEDRVCWVWGGEGLRRAEELQRALVVVSPEAARRWSLPETAAGRRRRREKEERERESSPAAIGIRGERGGRGMR</sequence>
<proteinExistence type="predicted"/>
<dbReference type="EMBL" id="JACEIK010004686">
    <property type="protein sequence ID" value="MCD9646161.1"/>
    <property type="molecule type" value="Genomic_DNA"/>
</dbReference>
<accession>A0ABS8VH83</accession>
<feature type="region of interest" description="Disordered" evidence="1">
    <location>
        <begin position="80"/>
        <end position="117"/>
    </location>
</feature>
<evidence type="ECO:0000256" key="1">
    <source>
        <dbReference type="SAM" id="MobiDB-lite"/>
    </source>
</evidence>